<accession>A0AAW9PZX9</accession>
<protein>
    <submittedName>
        <fullName evidence="1">Uncharacterized protein</fullName>
    </submittedName>
</protein>
<sequence>MEFLDRVDSAKFWLLDLVYKGIFPIHILVDDQLELVVNKSTGHGLDRTELVDALLMLFEEEMLIAQLYKNPDDFPMRITPTQQDIENALAGKLDLHYGLTSLGGEQWEKLSKPNWNLYISGRLEREEVSFSGSDRQIVEQYLPSLRYSSQQEIVSGSEIWEHLVPWQATYWKTLPSGWQVTCQTRETNEYLGNPMPSEYQEWFNKIQNWYVNPFHEAN</sequence>
<reference evidence="1" key="1">
    <citation type="submission" date="2024-01" db="EMBL/GenBank/DDBJ databases">
        <title>Bank of Algae and Cyanobacteria of the Azores (BACA) strain genomes.</title>
        <authorList>
            <person name="Luz R."/>
            <person name="Cordeiro R."/>
            <person name="Fonseca A."/>
            <person name="Goncalves V."/>
        </authorList>
    </citation>
    <scope>NUCLEOTIDE SEQUENCE</scope>
    <source>
        <strain evidence="1">BACA0141</strain>
    </source>
</reference>
<name>A0AAW9PZX9_9CYAN</name>
<evidence type="ECO:0000313" key="1">
    <source>
        <dbReference type="EMBL" id="MEE3720057.1"/>
    </source>
</evidence>
<keyword evidence="2" id="KW-1185">Reference proteome</keyword>
<proteinExistence type="predicted"/>
<dbReference type="AlphaFoldDB" id="A0AAW9PZX9"/>
<dbReference type="Proteomes" id="UP001333818">
    <property type="component" value="Unassembled WGS sequence"/>
</dbReference>
<dbReference type="RefSeq" id="WP_330486497.1">
    <property type="nucleotide sequence ID" value="NZ_JAZBJZ010000222.1"/>
</dbReference>
<dbReference type="EMBL" id="JAZBJZ010000222">
    <property type="protein sequence ID" value="MEE3720057.1"/>
    <property type="molecule type" value="Genomic_DNA"/>
</dbReference>
<evidence type="ECO:0000313" key="2">
    <source>
        <dbReference type="Proteomes" id="UP001333818"/>
    </source>
</evidence>
<organism evidence="1 2">
    <name type="scientific">Tumidithrix elongata BACA0141</name>
    <dbReference type="NCBI Taxonomy" id="2716417"/>
    <lineage>
        <taxon>Bacteria</taxon>
        <taxon>Bacillati</taxon>
        <taxon>Cyanobacteriota</taxon>
        <taxon>Cyanophyceae</taxon>
        <taxon>Pseudanabaenales</taxon>
        <taxon>Pseudanabaenaceae</taxon>
        <taxon>Tumidithrix</taxon>
        <taxon>Tumidithrix elongata</taxon>
    </lineage>
</organism>
<gene>
    <name evidence="1" type="ORF">V2H45_25290</name>
</gene>
<comment type="caution">
    <text evidence="1">The sequence shown here is derived from an EMBL/GenBank/DDBJ whole genome shotgun (WGS) entry which is preliminary data.</text>
</comment>